<evidence type="ECO:0000313" key="2">
    <source>
        <dbReference type="EMBL" id="SHE55242.1"/>
    </source>
</evidence>
<organism evidence="2 3">
    <name type="scientific">Alkalibacter saccharofermentans DSM 14828</name>
    <dbReference type="NCBI Taxonomy" id="1120975"/>
    <lineage>
        <taxon>Bacteria</taxon>
        <taxon>Bacillati</taxon>
        <taxon>Bacillota</taxon>
        <taxon>Clostridia</taxon>
        <taxon>Eubacteriales</taxon>
        <taxon>Eubacteriaceae</taxon>
        <taxon>Alkalibacter</taxon>
    </lineage>
</organism>
<dbReference type="EMBL" id="FQTU01000003">
    <property type="protein sequence ID" value="SHE55242.1"/>
    <property type="molecule type" value="Genomic_DNA"/>
</dbReference>
<reference evidence="2 3" key="1">
    <citation type="submission" date="2016-11" db="EMBL/GenBank/DDBJ databases">
        <authorList>
            <person name="Jaros S."/>
            <person name="Januszkiewicz K."/>
            <person name="Wedrychowicz H."/>
        </authorList>
    </citation>
    <scope>NUCLEOTIDE SEQUENCE [LARGE SCALE GENOMIC DNA]</scope>
    <source>
        <strain evidence="2 3">DSM 14828</strain>
    </source>
</reference>
<dbReference type="GO" id="GO:0009401">
    <property type="term" value="P:phosphoenolpyruvate-dependent sugar phosphotransferase system"/>
    <property type="evidence" value="ECO:0007669"/>
    <property type="project" value="InterPro"/>
</dbReference>
<dbReference type="AlphaFoldDB" id="A0A1M4UEN7"/>
<feature type="modified residue" description="Phosphohistidine; by HPr" evidence="1">
    <location>
        <position position="41"/>
    </location>
</feature>
<dbReference type="OrthoDB" id="5113885at2"/>
<dbReference type="PANTHER" id="PTHR40398:SF1">
    <property type="entry name" value="PTS SYSTEM GLUCITOL_SORBITOL-SPECIFIC EIIA COMPONENT"/>
    <property type="match status" value="1"/>
</dbReference>
<dbReference type="InterPro" id="IPR004716">
    <property type="entry name" value="PTS_IIA_glucitol/sorbitol-sp"/>
</dbReference>
<dbReference type="InterPro" id="IPR036665">
    <property type="entry name" value="PTS_IIA_glucitol/sorbitol_sf"/>
</dbReference>
<accession>A0A1M4UEN7</accession>
<dbReference type="SUPFAM" id="SSF141530">
    <property type="entry name" value="PTSIIA/GutA-like"/>
    <property type="match status" value="1"/>
</dbReference>
<proteinExistence type="predicted"/>
<keyword evidence="3" id="KW-1185">Reference proteome</keyword>
<dbReference type="GO" id="GO:0005737">
    <property type="term" value="C:cytoplasm"/>
    <property type="evidence" value="ECO:0007669"/>
    <property type="project" value="InterPro"/>
</dbReference>
<name>A0A1M4UEN7_9FIRM</name>
<dbReference type="PROSITE" id="PS51097">
    <property type="entry name" value="PTS_EIIA_TYPE_5"/>
    <property type="match status" value="1"/>
</dbReference>
<evidence type="ECO:0000313" key="3">
    <source>
        <dbReference type="Proteomes" id="UP000184251"/>
    </source>
</evidence>
<dbReference type="GO" id="GO:0008982">
    <property type="term" value="F:protein-N(PI)-phosphohistidine-sugar phosphotransferase activity"/>
    <property type="evidence" value="ECO:0007669"/>
    <property type="project" value="InterPro"/>
</dbReference>
<dbReference type="STRING" id="1120975.SAMN02746064_00744"/>
<dbReference type="PANTHER" id="PTHR40398">
    <property type="entry name" value="PTS SYSTEM GLUCITOL/SORBITOL-SPECIFIC EIIA COMPONENT"/>
    <property type="match status" value="1"/>
</dbReference>
<dbReference type="GO" id="GO:0016301">
    <property type="term" value="F:kinase activity"/>
    <property type="evidence" value="ECO:0007669"/>
    <property type="project" value="TreeGrafter"/>
</dbReference>
<dbReference type="Gene3D" id="2.40.33.40">
    <property type="entry name" value="Phosphotransferase system, glucitol/sorbitol-specific IIA component"/>
    <property type="match status" value="1"/>
</dbReference>
<protein>
    <submittedName>
        <fullName evidence="2">PTS system, glucitol/sorbitol-specific IIA component</fullName>
    </submittedName>
</protein>
<dbReference type="Proteomes" id="UP000184251">
    <property type="component" value="Unassembled WGS sequence"/>
</dbReference>
<dbReference type="Pfam" id="PF03829">
    <property type="entry name" value="PTSIIA_gutA"/>
    <property type="match status" value="1"/>
</dbReference>
<gene>
    <name evidence="2" type="ORF">SAMN02746064_00744</name>
</gene>
<evidence type="ECO:0000256" key="1">
    <source>
        <dbReference type="PROSITE-ProRule" id="PRU00420"/>
    </source>
</evidence>
<dbReference type="RefSeq" id="WP_073269737.1">
    <property type="nucleotide sequence ID" value="NZ_FQTU01000003.1"/>
</dbReference>
<sequence>MKYNVKITGIGDIALDFLTEDMLIIFNDNAPPELKEISVLHEASNLSEDVKIGDLVEICGKEYFVSAVGDEANHTLKKMGHCSLKFDGSEDPQLPGTIHLKGESNPEIKIGEYITIM</sequence>